<protein>
    <submittedName>
        <fullName evidence="2">Uncharacterized protein</fullName>
    </submittedName>
</protein>
<dbReference type="EMBL" id="LKCM01000009">
    <property type="protein sequence ID" value="KPQ45343.1"/>
    <property type="molecule type" value="Genomic_DNA"/>
</dbReference>
<keyword evidence="1" id="KW-0812">Transmembrane</keyword>
<keyword evidence="1" id="KW-1133">Transmembrane helix</keyword>
<evidence type="ECO:0000313" key="2">
    <source>
        <dbReference type="EMBL" id="KPQ45343.1"/>
    </source>
</evidence>
<sequence>MRRITSFLQNPVIYGILGFILVASPSLYFFFAGFPGTSVSETWNQTESGINKTIVTKTVWIGAFNPILLIFVIGAAVAAWGCYCRTSMAWIGSFFFCLLTRYSLCPV</sequence>
<feature type="transmembrane region" description="Helical" evidence="1">
    <location>
        <begin position="59"/>
        <end position="80"/>
    </location>
</feature>
<gene>
    <name evidence="2" type="ORF">MPEBLZ_00066</name>
</gene>
<evidence type="ECO:0000256" key="1">
    <source>
        <dbReference type="SAM" id="Phobius"/>
    </source>
</evidence>
<name>A0A0P8CE71_9EURY</name>
<reference evidence="2 3" key="1">
    <citation type="submission" date="2015-09" db="EMBL/GenBank/DDBJ databases">
        <title>A metagenomics-based metabolic model of nitrate-dependent anaerobic oxidation of methane by Methanoperedens-like archaea.</title>
        <authorList>
            <person name="Arshad A."/>
            <person name="Speth D.R."/>
            <person name="De Graaf R.M."/>
            <person name="Op Den Camp H.J."/>
            <person name="Jetten M.S."/>
            <person name="Welte C.U."/>
        </authorList>
    </citation>
    <scope>NUCLEOTIDE SEQUENCE [LARGE SCALE GENOMIC DNA]</scope>
</reference>
<feature type="transmembrane region" description="Helical" evidence="1">
    <location>
        <begin position="12"/>
        <end position="34"/>
    </location>
</feature>
<organism evidence="2 3">
    <name type="scientific">Candidatus Methanoperedens nitratireducens</name>
    <dbReference type="NCBI Taxonomy" id="1392998"/>
    <lineage>
        <taxon>Archaea</taxon>
        <taxon>Methanobacteriati</taxon>
        <taxon>Methanobacteriota</taxon>
        <taxon>Stenosarchaea group</taxon>
        <taxon>Methanomicrobia</taxon>
        <taxon>Methanosarcinales</taxon>
        <taxon>ANME-2 cluster</taxon>
        <taxon>Candidatus Methanoperedentaceae</taxon>
        <taxon>Candidatus Methanoperedens</taxon>
    </lineage>
</organism>
<dbReference type="AlphaFoldDB" id="A0A0P8CE71"/>
<evidence type="ECO:0000313" key="3">
    <source>
        <dbReference type="Proteomes" id="UP000050360"/>
    </source>
</evidence>
<accession>A0A0P8CE71</accession>
<comment type="caution">
    <text evidence="2">The sequence shown here is derived from an EMBL/GenBank/DDBJ whole genome shotgun (WGS) entry which is preliminary data.</text>
</comment>
<proteinExistence type="predicted"/>
<keyword evidence="1" id="KW-0472">Membrane</keyword>
<dbReference type="Proteomes" id="UP000050360">
    <property type="component" value="Unassembled WGS sequence"/>
</dbReference>